<evidence type="ECO:0000256" key="1">
    <source>
        <dbReference type="ARBA" id="ARBA00022512"/>
    </source>
</evidence>
<keyword evidence="1" id="KW-0134">Cell wall</keyword>
<feature type="chain" id="PRO_5045274016" description="Chaplin domain-containing protein" evidence="4">
    <location>
        <begin position="29"/>
        <end position="102"/>
    </location>
</feature>
<name>A0ABP5VKL0_9ACTN</name>
<feature type="signal peptide" evidence="4">
    <location>
        <begin position="1"/>
        <end position="28"/>
    </location>
</feature>
<proteinExistence type="predicted"/>
<evidence type="ECO:0000259" key="5">
    <source>
        <dbReference type="PROSITE" id="PS51884"/>
    </source>
</evidence>
<evidence type="ECO:0000256" key="4">
    <source>
        <dbReference type="SAM" id="SignalP"/>
    </source>
</evidence>
<evidence type="ECO:0000313" key="6">
    <source>
        <dbReference type="EMBL" id="GAA2405611.1"/>
    </source>
</evidence>
<organism evidence="6 7">
    <name type="scientific">Actinomadura vinacea</name>
    <dbReference type="NCBI Taxonomy" id="115336"/>
    <lineage>
        <taxon>Bacteria</taxon>
        <taxon>Bacillati</taxon>
        <taxon>Actinomycetota</taxon>
        <taxon>Actinomycetes</taxon>
        <taxon>Streptosporangiales</taxon>
        <taxon>Thermomonosporaceae</taxon>
        <taxon>Actinomadura</taxon>
    </lineage>
</organism>
<feature type="domain" description="Chaplin" evidence="5">
    <location>
        <begin position="55"/>
        <end position="95"/>
    </location>
</feature>
<dbReference type="InterPro" id="IPR005528">
    <property type="entry name" value="ChpA-H"/>
</dbReference>
<keyword evidence="2" id="KW-0130">Cell adhesion</keyword>
<keyword evidence="3" id="KW-0034">Amyloid</keyword>
<comment type="caution">
    <text evidence="6">The sequence shown here is derived from an EMBL/GenBank/DDBJ whole genome shotgun (WGS) entry which is preliminary data.</text>
</comment>
<protein>
    <recommendedName>
        <fullName evidence="5">Chaplin domain-containing protein</fullName>
    </recommendedName>
</protein>
<dbReference type="Proteomes" id="UP001501231">
    <property type="component" value="Unassembled WGS sequence"/>
</dbReference>
<dbReference type="RefSeq" id="WP_344587479.1">
    <property type="nucleotide sequence ID" value="NZ_BAAARW010000004.1"/>
</dbReference>
<reference evidence="7" key="1">
    <citation type="journal article" date="2019" name="Int. J. Syst. Evol. Microbiol.">
        <title>The Global Catalogue of Microorganisms (GCM) 10K type strain sequencing project: providing services to taxonomists for standard genome sequencing and annotation.</title>
        <authorList>
            <consortium name="The Broad Institute Genomics Platform"/>
            <consortium name="The Broad Institute Genome Sequencing Center for Infectious Disease"/>
            <person name="Wu L."/>
            <person name="Ma J."/>
        </authorList>
    </citation>
    <scope>NUCLEOTIDE SEQUENCE [LARGE SCALE GENOMIC DNA]</scope>
    <source>
        <strain evidence="7">JCM 3325</strain>
    </source>
</reference>
<evidence type="ECO:0000256" key="3">
    <source>
        <dbReference type="ARBA" id="ARBA00023087"/>
    </source>
</evidence>
<dbReference type="EMBL" id="BAAARW010000004">
    <property type="protein sequence ID" value="GAA2405611.1"/>
    <property type="molecule type" value="Genomic_DNA"/>
</dbReference>
<keyword evidence="7" id="KW-1185">Reference proteome</keyword>
<keyword evidence="4" id="KW-0732">Signal</keyword>
<evidence type="ECO:0000313" key="7">
    <source>
        <dbReference type="Proteomes" id="UP001501231"/>
    </source>
</evidence>
<gene>
    <name evidence="6" type="ORF">GCM10010191_11870</name>
</gene>
<sequence length="102" mass="9901">MLKKLAATGILGFAVSGAIMVAAAPANADAYGGGHGHHGGGGHAHSVPKNLTAGNHGILNGTQVPVNANIPVTVCGVSANVITLLSQSGAGCKGNDQLVLQD</sequence>
<keyword evidence="1" id="KW-0964">Secreted</keyword>
<dbReference type="PROSITE" id="PS51884">
    <property type="entry name" value="CHAPLIN"/>
    <property type="match status" value="1"/>
</dbReference>
<evidence type="ECO:0000256" key="2">
    <source>
        <dbReference type="ARBA" id="ARBA00022889"/>
    </source>
</evidence>
<accession>A0ABP5VKL0</accession>